<dbReference type="EMBL" id="LNCU01000070">
    <property type="protein sequence ID" value="KWV54647.1"/>
    <property type="molecule type" value="Genomic_DNA"/>
</dbReference>
<evidence type="ECO:0000313" key="1">
    <source>
        <dbReference type="EMBL" id="KWV54647.1"/>
    </source>
</evidence>
<dbReference type="AlphaFoldDB" id="A0A125Q8L9"/>
<accession>A0A125Q8L9</accession>
<proteinExistence type="predicted"/>
<name>A0A125Q8L9_9BRAD</name>
<comment type="caution">
    <text evidence="1">The sequence shown here is derived from an EMBL/GenBank/DDBJ whole genome shotgun (WGS) entry which is preliminary data.</text>
</comment>
<gene>
    <name evidence="1" type="ORF">AS156_06605</name>
</gene>
<sequence length="87" mass="9410">MDEVDSVAGGARYRVQVVGSKLGGVVGQEALDSIARIWARKDDGAPSFSVCHVPDLDWENDLYRQAATDVLMLVKKAGARLKRPVAL</sequence>
<keyword evidence="2" id="KW-1185">Reference proteome</keyword>
<organism evidence="1 2">
    <name type="scientific">Bradyrhizobium macuxiense</name>
    <dbReference type="NCBI Taxonomy" id="1755647"/>
    <lineage>
        <taxon>Bacteria</taxon>
        <taxon>Pseudomonadati</taxon>
        <taxon>Pseudomonadota</taxon>
        <taxon>Alphaproteobacteria</taxon>
        <taxon>Hyphomicrobiales</taxon>
        <taxon>Nitrobacteraceae</taxon>
        <taxon>Bradyrhizobium</taxon>
    </lineage>
</organism>
<dbReference type="Proteomes" id="UP000057737">
    <property type="component" value="Unassembled WGS sequence"/>
</dbReference>
<reference evidence="1 2" key="1">
    <citation type="submission" date="2015-11" db="EMBL/GenBank/DDBJ databases">
        <title>Draft Genome Sequence of the Strain BR 10303 (Bradyrhizobium sp.) isolated from nodules of Centrolobium paraense.</title>
        <authorList>
            <person name="Zelli J.E."/>
            <person name="Simoes-Araujo J.L."/>
            <person name="Barauna A.C."/>
            <person name="Silva K."/>
        </authorList>
    </citation>
    <scope>NUCLEOTIDE SEQUENCE [LARGE SCALE GENOMIC DNA]</scope>
    <source>
        <strain evidence="1 2">BR 10303</strain>
    </source>
</reference>
<dbReference type="RefSeq" id="WP_066507731.1">
    <property type="nucleotide sequence ID" value="NZ_LNCU01000070.1"/>
</dbReference>
<evidence type="ECO:0000313" key="2">
    <source>
        <dbReference type="Proteomes" id="UP000057737"/>
    </source>
</evidence>
<protein>
    <submittedName>
        <fullName evidence="1">Uncharacterized protein</fullName>
    </submittedName>
</protein>